<protein>
    <submittedName>
        <fullName evidence="1">Putative secreted peptide</fullName>
    </submittedName>
</protein>
<sequence length="88" mass="9818">MPPLVPLPIPLLLPVLSSDECRWLLLPCSEMSSKAGGGVEEQEGDVPSQIRNTKRLSFLVVFMSMLLITTRKEGEKEKRRAVCSSIYN</sequence>
<evidence type="ECO:0000313" key="1">
    <source>
        <dbReference type="EMBL" id="MBW33090.1"/>
    </source>
</evidence>
<proteinExistence type="predicted"/>
<reference evidence="1" key="1">
    <citation type="submission" date="2018-01" db="EMBL/GenBank/DDBJ databases">
        <title>An insight into the sialome of Amazonian anophelines.</title>
        <authorList>
            <person name="Ribeiro J.M."/>
            <person name="Scarpassa V."/>
            <person name="Calvo E."/>
        </authorList>
    </citation>
    <scope>NUCLEOTIDE SEQUENCE</scope>
    <source>
        <tissue evidence="1">Salivary glands</tissue>
    </source>
</reference>
<accession>A0A2M3ZX99</accession>
<name>A0A2M3ZX99_9DIPT</name>
<dbReference type="AlphaFoldDB" id="A0A2M3ZX99"/>
<organism evidence="1">
    <name type="scientific">Anopheles braziliensis</name>
    <dbReference type="NCBI Taxonomy" id="58242"/>
    <lineage>
        <taxon>Eukaryota</taxon>
        <taxon>Metazoa</taxon>
        <taxon>Ecdysozoa</taxon>
        <taxon>Arthropoda</taxon>
        <taxon>Hexapoda</taxon>
        <taxon>Insecta</taxon>
        <taxon>Pterygota</taxon>
        <taxon>Neoptera</taxon>
        <taxon>Endopterygota</taxon>
        <taxon>Diptera</taxon>
        <taxon>Nematocera</taxon>
        <taxon>Culicoidea</taxon>
        <taxon>Culicidae</taxon>
        <taxon>Anophelinae</taxon>
        <taxon>Anopheles</taxon>
    </lineage>
</organism>
<dbReference type="EMBL" id="GGFM01012339">
    <property type="protein sequence ID" value="MBW33090.1"/>
    <property type="molecule type" value="Transcribed_RNA"/>
</dbReference>